<protein>
    <submittedName>
        <fullName evidence="1">Uncharacterized protein</fullName>
    </submittedName>
</protein>
<name>A0A0M8ZWF6_9HYME</name>
<dbReference type="EMBL" id="KQ435848">
    <property type="protein sequence ID" value="KOX71003.1"/>
    <property type="molecule type" value="Genomic_DNA"/>
</dbReference>
<organism evidence="1 2">
    <name type="scientific">Melipona quadrifasciata</name>
    <dbReference type="NCBI Taxonomy" id="166423"/>
    <lineage>
        <taxon>Eukaryota</taxon>
        <taxon>Metazoa</taxon>
        <taxon>Ecdysozoa</taxon>
        <taxon>Arthropoda</taxon>
        <taxon>Hexapoda</taxon>
        <taxon>Insecta</taxon>
        <taxon>Pterygota</taxon>
        <taxon>Neoptera</taxon>
        <taxon>Endopterygota</taxon>
        <taxon>Hymenoptera</taxon>
        <taxon>Apocrita</taxon>
        <taxon>Aculeata</taxon>
        <taxon>Apoidea</taxon>
        <taxon>Anthophila</taxon>
        <taxon>Apidae</taxon>
        <taxon>Melipona</taxon>
    </lineage>
</organism>
<dbReference type="Proteomes" id="UP000053105">
    <property type="component" value="Unassembled WGS sequence"/>
</dbReference>
<sequence length="62" mass="6794">KRAYPFGTAVLNSSSNESTVGLEADMLLGERSIGLESPFIPPEEMRLSTVNATFFGHRADYD</sequence>
<feature type="non-terminal residue" evidence="1">
    <location>
        <position position="1"/>
    </location>
</feature>
<dbReference type="AlphaFoldDB" id="A0A0M8ZWF6"/>
<evidence type="ECO:0000313" key="1">
    <source>
        <dbReference type="EMBL" id="KOX71003.1"/>
    </source>
</evidence>
<proteinExistence type="predicted"/>
<evidence type="ECO:0000313" key="2">
    <source>
        <dbReference type="Proteomes" id="UP000053105"/>
    </source>
</evidence>
<gene>
    <name evidence="1" type="ORF">WN51_03544</name>
</gene>
<keyword evidence="2" id="KW-1185">Reference proteome</keyword>
<accession>A0A0M8ZWF6</accession>
<reference evidence="1 2" key="1">
    <citation type="submission" date="2015-07" db="EMBL/GenBank/DDBJ databases">
        <title>The genome of Melipona quadrifasciata.</title>
        <authorList>
            <person name="Pan H."/>
            <person name="Kapheim K."/>
        </authorList>
    </citation>
    <scope>NUCLEOTIDE SEQUENCE [LARGE SCALE GENOMIC DNA]</scope>
    <source>
        <strain evidence="1">0111107301</strain>
        <tissue evidence="1">Whole body</tissue>
    </source>
</reference>